<reference evidence="1" key="1">
    <citation type="submission" date="2018-05" db="EMBL/GenBank/DDBJ databases">
        <title>Draft genome of Mucuna pruriens seed.</title>
        <authorList>
            <person name="Nnadi N.E."/>
            <person name="Vos R."/>
            <person name="Hasami M.H."/>
            <person name="Devisetty U.K."/>
            <person name="Aguiy J.C."/>
        </authorList>
    </citation>
    <scope>NUCLEOTIDE SEQUENCE [LARGE SCALE GENOMIC DNA]</scope>
    <source>
        <strain evidence="1">JCA_2017</strain>
    </source>
</reference>
<evidence type="ECO:0000313" key="2">
    <source>
        <dbReference type="Proteomes" id="UP000257109"/>
    </source>
</evidence>
<organism evidence="1 2">
    <name type="scientific">Mucuna pruriens</name>
    <name type="common">Velvet bean</name>
    <name type="synonym">Dolichos pruriens</name>
    <dbReference type="NCBI Taxonomy" id="157652"/>
    <lineage>
        <taxon>Eukaryota</taxon>
        <taxon>Viridiplantae</taxon>
        <taxon>Streptophyta</taxon>
        <taxon>Embryophyta</taxon>
        <taxon>Tracheophyta</taxon>
        <taxon>Spermatophyta</taxon>
        <taxon>Magnoliopsida</taxon>
        <taxon>eudicotyledons</taxon>
        <taxon>Gunneridae</taxon>
        <taxon>Pentapetalae</taxon>
        <taxon>rosids</taxon>
        <taxon>fabids</taxon>
        <taxon>Fabales</taxon>
        <taxon>Fabaceae</taxon>
        <taxon>Papilionoideae</taxon>
        <taxon>50 kb inversion clade</taxon>
        <taxon>NPAAA clade</taxon>
        <taxon>indigoferoid/millettioid clade</taxon>
        <taxon>Phaseoleae</taxon>
        <taxon>Mucuna</taxon>
    </lineage>
</organism>
<gene>
    <name evidence="1" type="ORF">CR513_37574</name>
</gene>
<dbReference type="AlphaFoldDB" id="A0A371FUG1"/>
<proteinExistence type="predicted"/>
<name>A0A371FUG1_MUCPR</name>
<feature type="non-terminal residue" evidence="1">
    <location>
        <position position="1"/>
    </location>
</feature>
<accession>A0A371FUG1</accession>
<comment type="caution">
    <text evidence="1">The sequence shown here is derived from an EMBL/GenBank/DDBJ whole genome shotgun (WGS) entry which is preliminary data.</text>
</comment>
<dbReference type="EMBL" id="QJKJ01007849">
    <property type="protein sequence ID" value="RDX81703.1"/>
    <property type="molecule type" value="Genomic_DNA"/>
</dbReference>
<evidence type="ECO:0000313" key="1">
    <source>
        <dbReference type="EMBL" id="RDX81703.1"/>
    </source>
</evidence>
<protein>
    <submittedName>
        <fullName evidence="1">Uncharacterized protein</fullName>
    </submittedName>
</protein>
<keyword evidence="2" id="KW-1185">Reference proteome</keyword>
<dbReference type="Proteomes" id="UP000257109">
    <property type="component" value="Unassembled WGS sequence"/>
</dbReference>
<sequence length="116" mass="12628">MEMLAGQRREHFNCHSGMVEACSVHIGPIPGGLQPEALGKVIGGQAELLLRVLPEGAGGVGEPHGHSNGVLLLAELDPSVENIPLPPQLLYLSHHLSPLRHRLLQLRLRSRLRRLP</sequence>